<dbReference type="EMBL" id="JAJEQR010000081">
    <property type="protein sequence ID" value="MCC2232621.1"/>
    <property type="molecule type" value="Genomic_DNA"/>
</dbReference>
<dbReference type="Proteomes" id="UP001198182">
    <property type="component" value="Unassembled WGS sequence"/>
</dbReference>
<dbReference type="AlphaFoldDB" id="A0AAE3EEK2"/>
<feature type="region of interest" description="Disordered" evidence="1">
    <location>
        <begin position="127"/>
        <end position="150"/>
    </location>
</feature>
<comment type="caution">
    <text evidence="2">The sequence shown here is derived from an EMBL/GenBank/DDBJ whole genome shotgun (WGS) entry which is preliminary data.</text>
</comment>
<protein>
    <submittedName>
        <fullName evidence="2">Uncharacterized protein</fullName>
    </submittedName>
</protein>
<dbReference type="RefSeq" id="WP_308455018.1">
    <property type="nucleotide sequence ID" value="NZ_JAJEQR010000081.1"/>
</dbReference>
<evidence type="ECO:0000256" key="1">
    <source>
        <dbReference type="SAM" id="MobiDB-lite"/>
    </source>
</evidence>
<accession>A0AAE3EEK2</accession>
<sequence>MKKITYICDRCGKEIEHPEELRAIYTHPNYSEEDHVREESILNDMDFCPECIEDIKAFTMKPLLAAPEAAETAKPKGKPGRKKIDKELAWQLYMQGVTVLDIAKEFDAQPSSIHTLLSKMRKERLDENGKIKEEYREDEDEGFDGVSETV</sequence>
<evidence type="ECO:0000313" key="3">
    <source>
        <dbReference type="Proteomes" id="UP001198182"/>
    </source>
</evidence>
<gene>
    <name evidence="2" type="ORF">LKD81_16765</name>
</gene>
<name>A0AAE3EEK2_9FIRM</name>
<proteinExistence type="predicted"/>
<organism evidence="2 3">
    <name type="scientific">Hominifimenecus microfluidus</name>
    <dbReference type="NCBI Taxonomy" id="2885348"/>
    <lineage>
        <taxon>Bacteria</taxon>
        <taxon>Bacillati</taxon>
        <taxon>Bacillota</taxon>
        <taxon>Clostridia</taxon>
        <taxon>Lachnospirales</taxon>
        <taxon>Lachnospiraceae</taxon>
        <taxon>Hominifimenecus</taxon>
    </lineage>
</organism>
<evidence type="ECO:0000313" key="2">
    <source>
        <dbReference type="EMBL" id="MCC2232621.1"/>
    </source>
</evidence>
<reference evidence="2" key="1">
    <citation type="submission" date="2021-10" db="EMBL/GenBank/DDBJ databases">
        <title>Anaerobic single-cell dispensing facilitates the cultivation of human gut bacteria.</title>
        <authorList>
            <person name="Afrizal A."/>
        </authorList>
    </citation>
    <scope>NUCLEOTIDE SEQUENCE</scope>
    <source>
        <strain evidence="2">CLA-AA-H215</strain>
    </source>
</reference>
<keyword evidence="3" id="KW-1185">Reference proteome</keyword>